<feature type="region of interest" description="Disordered" evidence="1">
    <location>
        <begin position="1"/>
        <end position="24"/>
    </location>
</feature>
<name>A0AAJ0H897_9PEZI</name>
<organism evidence="2 3">
    <name type="scientific">Lasiosphaeria hispida</name>
    <dbReference type="NCBI Taxonomy" id="260671"/>
    <lineage>
        <taxon>Eukaryota</taxon>
        <taxon>Fungi</taxon>
        <taxon>Dikarya</taxon>
        <taxon>Ascomycota</taxon>
        <taxon>Pezizomycotina</taxon>
        <taxon>Sordariomycetes</taxon>
        <taxon>Sordariomycetidae</taxon>
        <taxon>Sordariales</taxon>
        <taxon>Lasiosphaeriaceae</taxon>
        <taxon>Lasiosphaeria</taxon>
    </lineage>
</organism>
<sequence length="163" mass="17861">MKTATGGCERRTPANQRRRHPRHSRHCFPALWKQGPARLWPCALGPLGGLPLGCGVMGSGSAPKIRRSQMGKGHPGPLSASSSCLFPLYDFLISQRSKFAAHKRRSSCSGAKTPPSQLDCVSDSAEIFRGFFKVVEGERQTNMGQTWARLGPVPFQAKMHSRM</sequence>
<proteinExistence type="predicted"/>
<evidence type="ECO:0000256" key="1">
    <source>
        <dbReference type="SAM" id="MobiDB-lite"/>
    </source>
</evidence>
<dbReference type="Proteomes" id="UP001275084">
    <property type="component" value="Unassembled WGS sequence"/>
</dbReference>
<dbReference type="AlphaFoldDB" id="A0AAJ0H897"/>
<gene>
    <name evidence="2" type="ORF">B0T25DRAFT_301726</name>
</gene>
<dbReference type="EMBL" id="JAUIQD010000007">
    <property type="protein sequence ID" value="KAK3343555.1"/>
    <property type="molecule type" value="Genomic_DNA"/>
</dbReference>
<keyword evidence="3" id="KW-1185">Reference proteome</keyword>
<accession>A0AAJ0H897</accession>
<protein>
    <submittedName>
        <fullName evidence="2">Uncharacterized protein</fullName>
    </submittedName>
</protein>
<evidence type="ECO:0000313" key="2">
    <source>
        <dbReference type="EMBL" id="KAK3343555.1"/>
    </source>
</evidence>
<comment type="caution">
    <text evidence="2">The sequence shown here is derived from an EMBL/GenBank/DDBJ whole genome shotgun (WGS) entry which is preliminary data.</text>
</comment>
<reference evidence="2" key="2">
    <citation type="submission" date="2023-06" db="EMBL/GenBank/DDBJ databases">
        <authorList>
            <consortium name="Lawrence Berkeley National Laboratory"/>
            <person name="Haridas S."/>
            <person name="Hensen N."/>
            <person name="Bonometti L."/>
            <person name="Westerberg I."/>
            <person name="Brannstrom I.O."/>
            <person name="Guillou S."/>
            <person name="Cros-Aarteil S."/>
            <person name="Calhoun S."/>
            <person name="Kuo A."/>
            <person name="Mondo S."/>
            <person name="Pangilinan J."/>
            <person name="Riley R."/>
            <person name="Labutti K."/>
            <person name="Andreopoulos B."/>
            <person name="Lipzen A."/>
            <person name="Chen C."/>
            <person name="Yanf M."/>
            <person name="Daum C."/>
            <person name="Ng V."/>
            <person name="Clum A."/>
            <person name="Steindorff A."/>
            <person name="Ohm R."/>
            <person name="Martin F."/>
            <person name="Silar P."/>
            <person name="Natvig D."/>
            <person name="Lalanne C."/>
            <person name="Gautier V."/>
            <person name="Ament-Velasquez S.L."/>
            <person name="Kruys A."/>
            <person name="Hutchinson M.I."/>
            <person name="Powell A.J."/>
            <person name="Barry K."/>
            <person name="Miller A.N."/>
            <person name="Grigoriev I.V."/>
            <person name="Debuchy R."/>
            <person name="Gladieux P."/>
            <person name="Thoren M.H."/>
            <person name="Johannesson H."/>
        </authorList>
    </citation>
    <scope>NUCLEOTIDE SEQUENCE</scope>
    <source>
        <strain evidence="2">CBS 955.72</strain>
    </source>
</reference>
<evidence type="ECO:0000313" key="3">
    <source>
        <dbReference type="Proteomes" id="UP001275084"/>
    </source>
</evidence>
<reference evidence="2" key="1">
    <citation type="journal article" date="2023" name="Mol. Phylogenet. Evol.">
        <title>Genome-scale phylogeny and comparative genomics of the fungal order Sordariales.</title>
        <authorList>
            <person name="Hensen N."/>
            <person name="Bonometti L."/>
            <person name="Westerberg I."/>
            <person name="Brannstrom I.O."/>
            <person name="Guillou S."/>
            <person name="Cros-Aarteil S."/>
            <person name="Calhoun S."/>
            <person name="Haridas S."/>
            <person name="Kuo A."/>
            <person name="Mondo S."/>
            <person name="Pangilinan J."/>
            <person name="Riley R."/>
            <person name="LaButti K."/>
            <person name="Andreopoulos B."/>
            <person name="Lipzen A."/>
            <person name="Chen C."/>
            <person name="Yan M."/>
            <person name="Daum C."/>
            <person name="Ng V."/>
            <person name="Clum A."/>
            <person name="Steindorff A."/>
            <person name="Ohm R.A."/>
            <person name="Martin F."/>
            <person name="Silar P."/>
            <person name="Natvig D.O."/>
            <person name="Lalanne C."/>
            <person name="Gautier V."/>
            <person name="Ament-Velasquez S.L."/>
            <person name="Kruys A."/>
            <person name="Hutchinson M.I."/>
            <person name="Powell A.J."/>
            <person name="Barry K."/>
            <person name="Miller A.N."/>
            <person name="Grigoriev I.V."/>
            <person name="Debuchy R."/>
            <person name="Gladieux P."/>
            <person name="Hiltunen Thoren M."/>
            <person name="Johannesson H."/>
        </authorList>
    </citation>
    <scope>NUCLEOTIDE SEQUENCE</scope>
    <source>
        <strain evidence="2">CBS 955.72</strain>
    </source>
</reference>